<accession>A0A0K6H4X8</accession>
<feature type="transmembrane region" description="Helical" evidence="1">
    <location>
        <begin position="209"/>
        <end position="233"/>
    </location>
</feature>
<keyword evidence="1" id="KW-1133">Transmembrane helix</keyword>
<sequence>MTQRLNAKRWRHWHRWLALLVGLQMVLWSISGAYMVLFELPFIHGNHLVKPSHHSSIAQPTTEQFTAVVERFPRATQITLTSLWLNEQPQAVYHITRRGKTQLLDAQTMQPIALTADAIRAIAKRTYALGDAPLAQLTLLTENAPNEISPSLLPVWQANFADSGSTSLYFSATTGELVSKRHTYWRGFDIMWMLHIMDYDTRSDIQNNLLRAVIIGNALFMFTGVLLIIVTIFRRQAVRGRS</sequence>
<evidence type="ECO:0000256" key="1">
    <source>
        <dbReference type="SAM" id="Phobius"/>
    </source>
</evidence>
<dbReference type="OrthoDB" id="9806195at2"/>
<reference evidence="3" key="1">
    <citation type="submission" date="2015-08" db="EMBL/GenBank/DDBJ databases">
        <authorList>
            <person name="Varghese N."/>
        </authorList>
    </citation>
    <scope>NUCLEOTIDE SEQUENCE [LARGE SCALE GENOMIC DNA]</scope>
    <source>
        <strain evidence="3">DSM 27808</strain>
    </source>
</reference>
<dbReference type="AlphaFoldDB" id="A0A0K6H4X8"/>
<evidence type="ECO:0000313" key="2">
    <source>
        <dbReference type="EMBL" id="CUA85961.1"/>
    </source>
</evidence>
<keyword evidence="3" id="KW-1185">Reference proteome</keyword>
<protein>
    <submittedName>
        <fullName evidence="2">PepSY-associated TM helix</fullName>
    </submittedName>
</protein>
<evidence type="ECO:0000313" key="3">
    <source>
        <dbReference type="Proteomes" id="UP000182598"/>
    </source>
</evidence>
<keyword evidence="1" id="KW-0812">Transmembrane</keyword>
<dbReference type="EMBL" id="CYHB01000003">
    <property type="protein sequence ID" value="CUA85961.1"/>
    <property type="molecule type" value="Genomic_DNA"/>
</dbReference>
<name>A0A0K6H4X8_9GAMM</name>
<dbReference type="RefSeq" id="WP_055439030.1">
    <property type="nucleotide sequence ID" value="NZ_CYHB01000003.1"/>
</dbReference>
<gene>
    <name evidence="2" type="ORF">Ga0061064_1370</name>
</gene>
<dbReference type="Proteomes" id="UP000182598">
    <property type="component" value="Unassembled WGS sequence"/>
</dbReference>
<proteinExistence type="predicted"/>
<organism evidence="2 3">
    <name type="scientific">Pseudidiomarina woesei</name>
    <dbReference type="NCBI Taxonomy" id="1381080"/>
    <lineage>
        <taxon>Bacteria</taxon>
        <taxon>Pseudomonadati</taxon>
        <taxon>Pseudomonadota</taxon>
        <taxon>Gammaproteobacteria</taxon>
        <taxon>Alteromonadales</taxon>
        <taxon>Idiomarinaceae</taxon>
        <taxon>Pseudidiomarina</taxon>
    </lineage>
</organism>
<keyword evidence="1" id="KW-0472">Membrane</keyword>